<evidence type="ECO:0000259" key="1">
    <source>
        <dbReference type="Pfam" id="PF12770"/>
    </source>
</evidence>
<dbReference type="Proteomes" id="UP000284706">
    <property type="component" value="Unassembled WGS sequence"/>
</dbReference>
<feature type="domain" description="CHAT" evidence="1">
    <location>
        <begin position="474"/>
        <end position="769"/>
    </location>
</feature>
<dbReference type="OrthoDB" id="9991317at2759"/>
<comment type="caution">
    <text evidence="2">The sequence shown here is derived from an EMBL/GenBank/DDBJ whole genome shotgun (WGS) entry which is preliminary data.</text>
</comment>
<dbReference type="InParanoid" id="A0A409YT72"/>
<dbReference type="Pfam" id="PF12770">
    <property type="entry name" value="CHAT"/>
    <property type="match status" value="1"/>
</dbReference>
<proteinExistence type="predicted"/>
<evidence type="ECO:0000313" key="3">
    <source>
        <dbReference type="Proteomes" id="UP000284706"/>
    </source>
</evidence>
<protein>
    <recommendedName>
        <fullName evidence="1">CHAT domain-containing protein</fullName>
    </recommendedName>
</protein>
<name>A0A409YT72_9AGAR</name>
<dbReference type="AlphaFoldDB" id="A0A409YT72"/>
<organism evidence="2 3">
    <name type="scientific">Gymnopilus dilepis</name>
    <dbReference type="NCBI Taxonomy" id="231916"/>
    <lineage>
        <taxon>Eukaryota</taxon>
        <taxon>Fungi</taxon>
        <taxon>Dikarya</taxon>
        <taxon>Basidiomycota</taxon>
        <taxon>Agaricomycotina</taxon>
        <taxon>Agaricomycetes</taxon>
        <taxon>Agaricomycetidae</taxon>
        <taxon>Agaricales</taxon>
        <taxon>Agaricineae</taxon>
        <taxon>Hymenogastraceae</taxon>
        <taxon>Gymnopilus</taxon>
    </lineage>
</organism>
<dbReference type="InterPro" id="IPR024983">
    <property type="entry name" value="CHAT_dom"/>
</dbReference>
<evidence type="ECO:0000313" key="2">
    <source>
        <dbReference type="EMBL" id="PPR06193.1"/>
    </source>
</evidence>
<reference evidence="2 3" key="1">
    <citation type="journal article" date="2018" name="Evol. Lett.">
        <title>Horizontal gene cluster transfer increased hallucinogenic mushroom diversity.</title>
        <authorList>
            <person name="Reynolds H.T."/>
            <person name="Vijayakumar V."/>
            <person name="Gluck-Thaler E."/>
            <person name="Korotkin H.B."/>
            <person name="Matheny P.B."/>
            <person name="Slot J.C."/>
        </authorList>
    </citation>
    <scope>NUCLEOTIDE SEQUENCE [LARGE SCALE GENOMIC DNA]</scope>
    <source>
        <strain evidence="2 3">SRW20</strain>
    </source>
</reference>
<dbReference type="STRING" id="231916.A0A409YT72"/>
<dbReference type="Gene3D" id="1.25.40.10">
    <property type="entry name" value="Tetratricopeptide repeat domain"/>
    <property type="match status" value="1"/>
</dbReference>
<keyword evidence="3" id="KW-1185">Reference proteome</keyword>
<sequence length="770" mass="84841">MSNDNDNGLSVCDDVERLPEGSLDVSDHLGHLGLLIASRFQEAIGNDVGDLRQSIQPQREAADLALEGHLGLPVTLNSIGRELSLRFEKTGDINDLEKSIELTQEAMKLTPNGDPNLPSFLNNLGYLFSSRFGHTGNPADLSQSIRLRQQAVGLTLEGHPDLAALLIYLGFSFRSHFEETEELASLIGVLSDVHSSVSSAVGPPTVCLKAARRWVALSADISGSEVLNAHERIVNLISLVAALQITSKGQHEILRESSELSTAAAAAALAFHQPSKALEWLEEGRCIVWNQLNQLRTPVDNLQGLHFDLVNRLALLSNQLERMNVPNDHGQSAPSLPARAHISLQTEERIHPRLPKDPEYLLTSIQDMTSFRNFLRPRKHADLMKAIPDDGVIVVINSDMARCDALVLMAGRKEPLHVPIEKFTHERARILADGLREYLIFHDLRSRYSDEAVSNPRTLGIYKGPRAVDELRTILRTLWTDLLDPILEFLGFKNPGVGTDLPRVWWCPTGPFAFLPIHAAGIYDPEPGTTSVSLADYVVSSYIPNLGILDRLRSRKTNRPGNGVLLVSQPHTPNLPPIPKTKQETMAVCQELARRRIKATLYSDEDATVEHVLESMESYACIHLACHASQNIQNPLESAIFLHNGKVEISEIMKKDLPNADLAFLSACQTSAGDYNLPEEAVHIAAGMLTAGYRSVVATMWSISDKYAPEVADMFYQNLSDNDTAEGVAGLDVTGSARALHTAIQALRNGLDDKKETDLLTWIPYVHYGI</sequence>
<gene>
    <name evidence="2" type="ORF">CVT26_005492</name>
</gene>
<accession>A0A409YT72</accession>
<dbReference type="InterPro" id="IPR011990">
    <property type="entry name" value="TPR-like_helical_dom_sf"/>
</dbReference>
<dbReference type="EMBL" id="NHYE01000365">
    <property type="protein sequence ID" value="PPR06193.1"/>
    <property type="molecule type" value="Genomic_DNA"/>
</dbReference>